<name>A0A5N5QLE0_9AGAM</name>
<proteinExistence type="predicted"/>
<evidence type="ECO:0000313" key="3">
    <source>
        <dbReference type="Proteomes" id="UP000383932"/>
    </source>
</evidence>
<comment type="caution">
    <text evidence="2">The sequence shown here is derived from an EMBL/GenBank/DDBJ whole genome shotgun (WGS) entry which is preliminary data.</text>
</comment>
<organism evidence="2 3">
    <name type="scientific">Ceratobasidium theobromae</name>
    <dbReference type="NCBI Taxonomy" id="1582974"/>
    <lineage>
        <taxon>Eukaryota</taxon>
        <taxon>Fungi</taxon>
        <taxon>Dikarya</taxon>
        <taxon>Basidiomycota</taxon>
        <taxon>Agaricomycotina</taxon>
        <taxon>Agaricomycetes</taxon>
        <taxon>Cantharellales</taxon>
        <taxon>Ceratobasidiaceae</taxon>
        <taxon>Ceratobasidium</taxon>
    </lineage>
</organism>
<dbReference type="EMBL" id="SSOP01000060">
    <property type="protein sequence ID" value="KAB5592595.1"/>
    <property type="molecule type" value="Genomic_DNA"/>
</dbReference>
<gene>
    <name evidence="2" type="ORF">CTheo_3990</name>
</gene>
<feature type="region of interest" description="Disordered" evidence="1">
    <location>
        <begin position="199"/>
        <end position="226"/>
    </location>
</feature>
<dbReference type="Proteomes" id="UP000383932">
    <property type="component" value="Unassembled WGS sequence"/>
</dbReference>
<feature type="compositionally biased region" description="Polar residues" evidence="1">
    <location>
        <begin position="1"/>
        <end position="20"/>
    </location>
</feature>
<reference evidence="2 3" key="1">
    <citation type="journal article" date="2019" name="Fungal Biol. Biotechnol.">
        <title>Draft genome sequence of fastidious pathogen Ceratobasidium theobromae, which causes vascular-streak dieback in Theobroma cacao.</title>
        <authorList>
            <person name="Ali S.S."/>
            <person name="Asman A."/>
            <person name="Shao J."/>
            <person name="Firmansyah A.P."/>
            <person name="Susilo A.W."/>
            <person name="Rosmana A."/>
            <person name="McMahon P."/>
            <person name="Junaid M."/>
            <person name="Guest D."/>
            <person name="Kheng T.Y."/>
            <person name="Meinhardt L.W."/>
            <person name="Bailey B.A."/>
        </authorList>
    </citation>
    <scope>NUCLEOTIDE SEQUENCE [LARGE SCALE GENOMIC DNA]</scope>
    <source>
        <strain evidence="2 3">CT2</strain>
    </source>
</reference>
<dbReference type="AlphaFoldDB" id="A0A5N5QLE0"/>
<keyword evidence="3" id="KW-1185">Reference proteome</keyword>
<evidence type="ECO:0000256" key="1">
    <source>
        <dbReference type="SAM" id="MobiDB-lite"/>
    </source>
</evidence>
<dbReference type="OrthoDB" id="3177611at2759"/>
<sequence length="257" mass="27811">MARLPTQGSIHSLSEPQNTHRPQRRKSSSGVLGRSQPHGTRIRPHLSAIPLSESATAPFTFETIPSADGDDLHLARLCATHIIKTIVWEFSGIPTSDPQRTKYPNVFEDAHALSMLCDQFLKGGPTDPRYVSLVVALDQEGDVPSTWPVFWSEAQQMLVALGMDLGDAGYAIQAPPDPSETPDVDPNAPALTREQGFKGVDLTGKAGPPVRDAPNILEGAQPGDGVPDRIEMEFEANEKADRLGYWEKNPKAGGGLF</sequence>
<evidence type="ECO:0000313" key="2">
    <source>
        <dbReference type="EMBL" id="KAB5592595.1"/>
    </source>
</evidence>
<protein>
    <submittedName>
        <fullName evidence="2">Uncharacterized protein</fullName>
    </submittedName>
</protein>
<feature type="region of interest" description="Disordered" evidence="1">
    <location>
        <begin position="1"/>
        <end position="46"/>
    </location>
</feature>
<accession>A0A5N5QLE0</accession>